<organism evidence="2">
    <name type="scientific">Aphanomyces astaci</name>
    <name type="common">Crayfish plague agent</name>
    <dbReference type="NCBI Taxonomy" id="112090"/>
    <lineage>
        <taxon>Eukaryota</taxon>
        <taxon>Sar</taxon>
        <taxon>Stramenopiles</taxon>
        <taxon>Oomycota</taxon>
        <taxon>Saprolegniomycetes</taxon>
        <taxon>Saprolegniales</taxon>
        <taxon>Verrucalvaceae</taxon>
        <taxon>Aphanomyces</taxon>
    </lineage>
</organism>
<dbReference type="RefSeq" id="XP_009831265.1">
    <property type="nucleotide sequence ID" value="XM_009832963.1"/>
</dbReference>
<dbReference type="SUPFAM" id="SSF52768">
    <property type="entry name" value="Arginase/deacetylase"/>
    <property type="match status" value="1"/>
</dbReference>
<dbReference type="InterPro" id="IPR023801">
    <property type="entry name" value="His_deacetylse_dom"/>
</dbReference>
<dbReference type="OrthoDB" id="424012at2759"/>
<dbReference type="VEuPathDB" id="FungiDB:H257_07437"/>
<protein>
    <recommendedName>
        <fullName evidence="1">Histone deacetylase domain-containing protein</fullName>
    </recommendedName>
</protein>
<reference evidence="2" key="1">
    <citation type="submission" date="2013-12" db="EMBL/GenBank/DDBJ databases">
        <title>The Genome Sequence of Aphanomyces astaci APO3.</title>
        <authorList>
            <consortium name="The Broad Institute Genomics Platform"/>
            <person name="Russ C."/>
            <person name="Tyler B."/>
            <person name="van West P."/>
            <person name="Dieguez-Uribeondo J."/>
            <person name="Young S.K."/>
            <person name="Zeng Q."/>
            <person name="Gargeya S."/>
            <person name="Fitzgerald M."/>
            <person name="Abouelleil A."/>
            <person name="Alvarado L."/>
            <person name="Chapman S.B."/>
            <person name="Gainer-Dewar J."/>
            <person name="Goldberg J."/>
            <person name="Griggs A."/>
            <person name="Gujja S."/>
            <person name="Hansen M."/>
            <person name="Howarth C."/>
            <person name="Imamovic A."/>
            <person name="Ireland A."/>
            <person name="Larimer J."/>
            <person name="McCowan C."/>
            <person name="Murphy C."/>
            <person name="Pearson M."/>
            <person name="Poon T.W."/>
            <person name="Priest M."/>
            <person name="Roberts A."/>
            <person name="Saif S."/>
            <person name="Shea T."/>
            <person name="Sykes S."/>
            <person name="Wortman J."/>
            <person name="Nusbaum C."/>
            <person name="Birren B."/>
        </authorList>
    </citation>
    <scope>NUCLEOTIDE SEQUENCE [LARGE SCALE GENOMIC DNA]</scope>
    <source>
        <strain evidence="2">APO3</strain>
    </source>
</reference>
<gene>
    <name evidence="2" type="ORF">H257_07437</name>
</gene>
<dbReference type="EMBL" id="KI913128">
    <property type="protein sequence ID" value="ETV79424.1"/>
    <property type="molecule type" value="Genomic_DNA"/>
</dbReference>
<dbReference type="InterPro" id="IPR037138">
    <property type="entry name" value="His_deacetylse_dom_sf"/>
</dbReference>
<sequence>MGWVILPALRVFEPGFILVSSGFDASYMDPLGNIMVSLQQMLWANGGCSRWCPTPAAADSCFATKGGYSDFYVPLCEALLGLRER</sequence>
<dbReference type="InterPro" id="IPR023696">
    <property type="entry name" value="Ureohydrolase_dom_sf"/>
</dbReference>
<dbReference type="GeneID" id="20809433"/>
<dbReference type="STRING" id="112090.W4GK59"/>
<dbReference type="Gene3D" id="3.40.800.20">
    <property type="entry name" value="Histone deacetylase domain"/>
    <property type="match status" value="1"/>
</dbReference>
<accession>W4GK59</accession>
<dbReference type="Pfam" id="PF00850">
    <property type="entry name" value="Hist_deacetyl"/>
    <property type="match status" value="1"/>
</dbReference>
<proteinExistence type="predicted"/>
<feature type="domain" description="Histone deacetylase" evidence="1">
    <location>
        <begin position="4"/>
        <end position="72"/>
    </location>
</feature>
<evidence type="ECO:0000259" key="1">
    <source>
        <dbReference type="Pfam" id="PF00850"/>
    </source>
</evidence>
<dbReference type="AlphaFoldDB" id="W4GK59"/>
<name>W4GK59_APHAT</name>
<evidence type="ECO:0000313" key="2">
    <source>
        <dbReference type="EMBL" id="ETV79424.1"/>
    </source>
</evidence>